<evidence type="ECO:0000313" key="4">
    <source>
        <dbReference type="EMBL" id="KAK3293676.1"/>
    </source>
</evidence>
<accession>A0AAE0HDN2</accession>
<feature type="region of interest" description="Disordered" evidence="2">
    <location>
        <begin position="603"/>
        <end position="640"/>
    </location>
</feature>
<dbReference type="AlphaFoldDB" id="A0AAE0HDN2"/>
<dbReference type="PANTHER" id="PTHR47256:SF1">
    <property type="entry name" value="ZN(II)2CYS6 TRANSCRIPTION FACTOR (EUROFUNG)"/>
    <property type="match status" value="1"/>
</dbReference>
<reference evidence="4" key="1">
    <citation type="journal article" date="2023" name="Mol. Phylogenet. Evol.">
        <title>Genome-scale phylogeny and comparative genomics of the fungal order Sordariales.</title>
        <authorList>
            <person name="Hensen N."/>
            <person name="Bonometti L."/>
            <person name="Westerberg I."/>
            <person name="Brannstrom I.O."/>
            <person name="Guillou S."/>
            <person name="Cros-Aarteil S."/>
            <person name="Calhoun S."/>
            <person name="Haridas S."/>
            <person name="Kuo A."/>
            <person name="Mondo S."/>
            <person name="Pangilinan J."/>
            <person name="Riley R."/>
            <person name="LaButti K."/>
            <person name="Andreopoulos B."/>
            <person name="Lipzen A."/>
            <person name="Chen C."/>
            <person name="Yan M."/>
            <person name="Daum C."/>
            <person name="Ng V."/>
            <person name="Clum A."/>
            <person name="Steindorff A."/>
            <person name="Ohm R.A."/>
            <person name="Martin F."/>
            <person name="Silar P."/>
            <person name="Natvig D.O."/>
            <person name="Lalanne C."/>
            <person name="Gautier V."/>
            <person name="Ament-Velasquez S.L."/>
            <person name="Kruys A."/>
            <person name="Hutchinson M.I."/>
            <person name="Powell A.J."/>
            <person name="Barry K."/>
            <person name="Miller A.N."/>
            <person name="Grigoriev I.V."/>
            <person name="Debuchy R."/>
            <person name="Gladieux P."/>
            <person name="Hiltunen Thoren M."/>
            <person name="Johannesson H."/>
        </authorList>
    </citation>
    <scope>NUCLEOTIDE SEQUENCE</scope>
    <source>
        <strain evidence="4">CBS 168.71</strain>
    </source>
</reference>
<dbReference type="InterPro" id="IPR053187">
    <property type="entry name" value="Notoamide_regulator"/>
</dbReference>
<dbReference type="GO" id="GO:0000981">
    <property type="term" value="F:DNA-binding transcription factor activity, RNA polymerase II-specific"/>
    <property type="evidence" value="ECO:0007669"/>
    <property type="project" value="InterPro"/>
</dbReference>
<dbReference type="SMART" id="SM00066">
    <property type="entry name" value="GAL4"/>
    <property type="match status" value="1"/>
</dbReference>
<keyword evidence="5" id="KW-1185">Reference proteome</keyword>
<dbReference type="RefSeq" id="XP_062657190.1">
    <property type="nucleotide sequence ID" value="XM_062801836.1"/>
</dbReference>
<dbReference type="SUPFAM" id="SSF57701">
    <property type="entry name" value="Zn2/Cys6 DNA-binding domain"/>
    <property type="match status" value="1"/>
</dbReference>
<dbReference type="InterPro" id="IPR001138">
    <property type="entry name" value="Zn2Cys6_DnaBD"/>
</dbReference>
<sequence>MDPHGGAARALRPLLPRLEPVRGPPDPDEVIQLPPPRAHTKIACDGCRRRKIKCNGRRPVCSVCAANGGICVYYLSADPNESRPSAIKRKYGEAQDRVSSHEQLYHLLKTRTQPEVTEILHRIRAGIDVESILRYVRDGDLLLQLHLFPETRLRYTFPEFASWPTVFRDPTDPYLEAQLLDFDAGPHSQRHGISSAPRPAVPSPHLHIYQIPYHAAQMVDPRLSSVKAAMWTSVTNDDALFSQLLAVYFQFEYSRTRLFQKDLFLDDLVRGRRRFCSPLLVNCILANAAHGLTSDPHRVEFWAPRSLPYAFLAEAKRLWDIEANGEPRLTTIHAALSLTLRYGADGADKIGLPFMLKALELAEQMDLFTRTEKGDSKMSLARTFTAWAVFSYQGMTLYYMHRAPLASIPPVTPLPDYASISKLTGEVHVKYPVQPYLTPIHLGVAFRAQIELNLIMLEINQTACDAGTPGTAPPTLRQALEFYHRLESWYRALPQELQPSRVVMPHHLQIHMEYCLVLINLFEPWMNGPDADLLVGPSASSPREPQPDGSNHTTIRDIGTRARARLETLIRIYYLRHSFDALDVMLIMFLLLLGSISVRVLTSPPQPSSPPQPQSQPPSSTTTTTTPPNKPTNPPNRNASTFLLCAKGLHDQGRNQYLGTLMFDLLSRLVDGAADSALRADLARVAAEFRGVGVKREYVHMEWPVYRWVDGEGRGLGVLVGGGEDGGEGGIVGDGDGDSVESGGGDGGGGS</sequence>
<comment type="caution">
    <text evidence="4">The sequence shown here is derived from an EMBL/GenBank/DDBJ whole genome shotgun (WGS) entry which is preliminary data.</text>
</comment>
<evidence type="ECO:0000256" key="1">
    <source>
        <dbReference type="ARBA" id="ARBA00023242"/>
    </source>
</evidence>
<reference evidence="4" key="2">
    <citation type="submission" date="2023-06" db="EMBL/GenBank/DDBJ databases">
        <authorList>
            <consortium name="Lawrence Berkeley National Laboratory"/>
            <person name="Haridas S."/>
            <person name="Hensen N."/>
            <person name="Bonometti L."/>
            <person name="Westerberg I."/>
            <person name="Brannstrom I.O."/>
            <person name="Guillou S."/>
            <person name="Cros-Aarteil S."/>
            <person name="Calhoun S."/>
            <person name="Kuo A."/>
            <person name="Mondo S."/>
            <person name="Pangilinan J."/>
            <person name="Riley R."/>
            <person name="Labutti K."/>
            <person name="Andreopoulos B."/>
            <person name="Lipzen A."/>
            <person name="Chen C."/>
            <person name="Yanf M."/>
            <person name="Daum C."/>
            <person name="Ng V."/>
            <person name="Clum A."/>
            <person name="Steindorff A."/>
            <person name="Ohm R."/>
            <person name="Martin F."/>
            <person name="Silar P."/>
            <person name="Natvig D."/>
            <person name="Lalanne C."/>
            <person name="Gautier V."/>
            <person name="Ament-Velasquez S.L."/>
            <person name="Kruys A."/>
            <person name="Hutchinson M.I."/>
            <person name="Powell A.J."/>
            <person name="Barry K."/>
            <person name="Miller A.N."/>
            <person name="Grigoriev I.V."/>
            <person name="Debuchy R."/>
            <person name="Gladieux P."/>
            <person name="Thoren M.H."/>
            <person name="Johannesson H."/>
        </authorList>
    </citation>
    <scope>NUCLEOTIDE SEQUENCE</scope>
    <source>
        <strain evidence="4">CBS 168.71</strain>
    </source>
</reference>
<feature type="region of interest" description="Disordered" evidence="2">
    <location>
        <begin position="1"/>
        <end position="30"/>
    </location>
</feature>
<evidence type="ECO:0000313" key="5">
    <source>
        <dbReference type="Proteomes" id="UP001278766"/>
    </source>
</evidence>
<feature type="compositionally biased region" description="Low complexity" evidence="2">
    <location>
        <begin position="617"/>
        <end position="627"/>
    </location>
</feature>
<dbReference type="GeneID" id="87838784"/>
<dbReference type="CDD" id="cd00067">
    <property type="entry name" value="GAL4"/>
    <property type="match status" value="1"/>
</dbReference>
<dbReference type="InterPro" id="IPR036864">
    <property type="entry name" value="Zn2-C6_fun-type_DNA-bd_sf"/>
</dbReference>
<feature type="compositionally biased region" description="Gly residues" evidence="2">
    <location>
        <begin position="742"/>
        <end position="751"/>
    </location>
</feature>
<feature type="compositionally biased region" description="Polar residues" evidence="2">
    <location>
        <begin position="538"/>
        <end position="553"/>
    </location>
</feature>
<proteinExistence type="predicted"/>
<feature type="domain" description="Zn(2)-C6 fungal-type" evidence="3">
    <location>
        <begin position="43"/>
        <end position="73"/>
    </location>
</feature>
<keyword evidence="1" id="KW-0539">Nucleus</keyword>
<protein>
    <recommendedName>
        <fullName evidence="3">Zn(2)-C6 fungal-type domain-containing protein</fullName>
    </recommendedName>
</protein>
<feature type="compositionally biased region" description="Low complexity" evidence="2">
    <location>
        <begin position="1"/>
        <end position="18"/>
    </location>
</feature>
<dbReference type="EMBL" id="JAUEPN010000006">
    <property type="protein sequence ID" value="KAK3293676.1"/>
    <property type="molecule type" value="Genomic_DNA"/>
</dbReference>
<dbReference type="PANTHER" id="PTHR47256">
    <property type="entry name" value="ZN(II)2CYS6 TRANSCRIPTION FACTOR (EUROFUNG)-RELATED"/>
    <property type="match status" value="1"/>
</dbReference>
<feature type="compositionally biased region" description="Pro residues" evidence="2">
    <location>
        <begin position="604"/>
        <end position="616"/>
    </location>
</feature>
<organism evidence="4 5">
    <name type="scientific">Chaetomium fimeti</name>
    <dbReference type="NCBI Taxonomy" id="1854472"/>
    <lineage>
        <taxon>Eukaryota</taxon>
        <taxon>Fungi</taxon>
        <taxon>Dikarya</taxon>
        <taxon>Ascomycota</taxon>
        <taxon>Pezizomycotina</taxon>
        <taxon>Sordariomycetes</taxon>
        <taxon>Sordariomycetidae</taxon>
        <taxon>Sordariales</taxon>
        <taxon>Chaetomiaceae</taxon>
        <taxon>Chaetomium</taxon>
    </lineage>
</organism>
<dbReference type="Gene3D" id="4.10.240.10">
    <property type="entry name" value="Zn(2)-C6 fungal-type DNA-binding domain"/>
    <property type="match status" value="1"/>
</dbReference>
<dbReference type="CDD" id="cd12148">
    <property type="entry name" value="fungal_TF_MHR"/>
    <property type="match status" value="1"/>
</dbReference>
<dbReference type="Pfam" id="PF00172">
    <property type="entry name" value="Zn_clus"/>
    <property type="match status" value="1"/>
</dbReference>
<evidence type="ECO:0000259" key="3">
    <source>
        <dbReference type="PROSITE" id="PS50048"/>
    </source>
</evidence>
<dbReference type="PROSITE" id="PS50048">
    <property type="entry name" value="ZN2_CY6_FUNGAL_2"/>
    <property type="match status" value="1"/>
</dbReference>
<dbReference type="PROSITE" id="PS00463">
    <property type="entry name" value="ZN2_CY6_FUNGAL_1"/>
    <property type="match status" value="1"/>
</dbReference>
<dbReference type="GO" id="GO:0008270">
    <property type="term" value="F:zinc ion binding"/>
    <property type="evidence" value="ECO:0007669"/>
    <property type="project" value="InterPro"/>
</dbReference>
<gene>
    <name evidence="4" type="ORF">B0H64DRAFT_364455</name>
</gene>
<feature type="compositionally biased region" description="Gly residues" evidence="2">
    <location>
        <begin position="722"/>
        <end position="734"/>
    </location>
</feature>
<evidence type="ECO:0000256" key="2">
    <source>
        <dbReference type="SAM" id="MobiDB-lite"/>
    </source>
</evidence>
<name>A0AAE0HDN2_9PEZI</name>
<feature type="region of interest" description="Disordered" evidence="2">
    <location>
        <begin position="722"/>
        <end position="751"/>
    </location>
</feature>
<dbReference type="Proteomes" id="UP001278766">
    <property type="component" value="Unassembled WGS sequence"/>
</dbReference>
<feature type="region of interest" description="Disordered" evidence="2">
    <location>
        <begin position="536"/>
        <end position="556"/>
    </location>
</feature>